<dbReference type="PANTHER" id="PTHR22602">
    <property type="entry name" value="TRANSFERASE CAF17, MITOCHONDRIAL-RELATED"/>
    <property type="match status" value="1"/>
</dbReference>
<accession>A0A6G1GA15</accession>
<sequence>MLSRSKPLPYICARCSRQIRHVRTYTSSTASLEPPREYLPFGRSPLPHRRLLYIAGRDAPVFLHNLVTSNVIASSPHGTYTAFLNAPGRILYDAFIYPVAWSHTFHAWRDEKLGTTSGVTKGGDRLDWAAFIEVDAQVLPGLMQHIKRYKLRSKFAYREVDPGDWEIWSSWDAAEPGVDIPATSPGIEASAVANEGGGAAHTHIPSTPPPNLAPDAPITLHDPRPTLTTRLLHRTTTALPPPLTALPAATPAHYALHRYLHGLPEGAGEIAAGSALPHEHNLDLLGAVDFRKGCYVGQELTIRTQHTGVIRKRILPCALYEGSSVPETLRYEPSVKIPVPPGGADIKPVEGRGRSGGKWAVGMGNVGLGLCRLELMTDVRVTVEGPAGWKEGKEFGMIWEGDGGMERVKIKGFVPAWMRERLTVRKTQKRVE</sequence>
<dbReference type="Proteomes" id="UP000504638">
    <property type="component" value="Unplaced"/>
</dbReference>
<evidence type="ECO:0000256" key="5">
    <source>
        <dbReference type="ARBA" id="ARBA00093637"/>
    </source>
</evidence>
<dbReference type="GeneID" id="54423026"/>
<dbReference type="GO" id="GO:0032259">
    <property type="term" value="P:methylation"/>
    <property type="evidence" value="ECO:0007669"/>
    <property type="project" value="UniProtKB-KW"/>
</dbReference>
<dbReference type="AlphaFoldDB" id="A0A6G1GA15"/>
<dbReference type="NCBIfam" id="TIGR03317">
    <property type="entry name" value="ygfZ_signature"/>
    <property type="match status" value="1"/>
</dbReference>
<dbReference type="GO" id="GO:0016226">
    <property type="term" value="P:iron-sulfur cluster assembly"/>
    <property type="evidence" value="ECO:0007669"/>
    <property type="project" value="TreeGrafter"/>
</dbReference>
<evidence type="ECO:0000259" key="6">
    <source>
        <dbReference type="Pfam" id="PF25455"/>
    </source>
</evidence>
<keyword evidence="7" id="KW-0808">Transferase</keyword>
<evidence type="ECO:0000313" key="8">
    <source>
        <dbReference type="Proteomes" id="UP000504638"/>
    </source>
</evidence>
<dbReference type="GO" id="GO:0005759">
    <property type="term" value="C:mitochondrial matrix"/>
    <property type="evidence" value="ECO:0007669"/>
    <property type="project" value="UniProtKB-SubCell"/>
</dbReference>
<dbReference type="InterPro" id="IPR057460">
    <property type="entry name" value="CAF17_C"/>
</dbReference>
<dbReference type="InterPro" id="IPR045179">
    <property type="entry name" value="YgfZ/GcvT"/>
</dbReference>
<dbReference type="Pfam" id="PF25455">
    <property type="entry name" value="Beta-barrel_CAF17_C"/>
    <property type="match status" value="1"/>
</dbReference>
<dbReference type="PANTHER" id="PTHR22602:SF0">
    <property type="entry name" value="TRANSFERASE CAF17, MITOCHONDRIAL-RELATED"/>
    <property type="match status" value="1"/>
</dbReference>
<keyword evidence="3" id="KW-0496">Mitochondrion</keyword>
<evidence type="ECO:0000313" key="7">
    <source>
        <dbReference type="EMBL" id="KAF1814918.1"/>
    </source>
</evidence>
<evidence type="ECO:0000256" key="3">
    <source>
        <dbReference type="ARBA" id="ARBA00023128"/>
    </source>
</evidence>
<keyword evidence="2" id="KW-0809">Transit peptide</keyword>
<comment type="similarity">
    <text evidence="4">Belongs to the GcvT family. CAF17/IBA57 subfamily.</text>
</comment>
<dbReference type="Gene3D" id="3.30.1360.120">
    <property type="entry name" value="Probable tRNA modification gtpase trme, domain 1"/>
    <property type="match status" value="1"/>
</dbReference>
<comment type="subcellular location">
    <subcellularLocation>
        <location evidence="1">Mitochondrion matrix</location>
    </subcellularLocation>
</comment>
<organism evidence="7">
    <name type="scientific">Eremomyces bilateralis CBS 781.70</name>
    <dbReference type="NCBI Taxonomy" id="1392243"/>
    <lineage>
        <taxon>Eukaryota</taxon>
        <taxon>Fungi</taxon>
        <taxon>Dikarya</taxon>
        <taxon>Ascomycota</taxon>
        <taxon>Pezizomycotina</taxon>
        <taxon>Dothideomycetes</taxon>
        <taxon>Dothideomycetes incertae sedis</taxon>
        <taxon>Eremomycetales</taxon>
        <taxon>Eremomycetaceae</taxon>
        <taxon>Eremomyces</taxon>
    </lineage>
</organism>
<evidence type="ECO:0000256" key="2">
    <source>
        <dbReference type="ARBA" id="ARBA00022946"/>
    </source>
</evidence>
<dbReference type="OrthoDB" id="191995at2759"/>
<protein>
    <recommendedName>
        <fullName evidence="5">Iron-sulfur cluster assembly factor IBA57 homolog, mitochondrial</fullName>
    </recommendedName>
</protein>
<proteinExistence type="inferred from homology"/>
<evidence type="ECO:0000256" key="4">
    <source>
        <dbReference type="ARBA" id="ARBA00093447"/>
    </source>
</evidence>
<feature type="domain" description="CAF17 C-terminal" evidence="6">
    <location>
        <begin position="311"/>
        <end position="385"/>
    </location>
</feature>
<evidence type="ECO:0000256" key="1">
    <source>
        <dbReference type="ARBA" id="ARBA00004305"/>
    </source>
</evidence>
<dbReference type="GO" id="GO:0008168">
    <property type="term" value="F:methyltransferase activity"/>
    <property type="evidence" value="ECO:0007669"/>
    <property type="project" value="UniProtKB-KW"/>
</dbReference>
<dbReference type="SUPFAM" id="SSF103025">
    <property type="entry name" value="Folate-binding domain"/>
    <property type="match status" value="1"/>
</dbReference>
<dbReference type="InterPro" id="IPR027266">
    <property type="entry name" value="TrmE/GcvT-like"/>
</dbReference>
<keyword evidence="7" id="KW-0489">Methyltransferase</keyword>
<dbReference type="InterPro" id="IPR017703">
    <property type="entry name" value="YgfZ/GCV_T_CS"/>
</dbReference>
<name>A0A6G1GA15_9PEZI</name>
<gene>
    <name evidence="7 9" type="ORF">P152DRAFT_505868</name>
</gene>
<reference evidence="9" key="2">
    <citation type="submission" date="2020-04" db="EMBL/GenBank/DDBJ databases">
        <authorList>
            <consortium name="NCBI Genome Project"/>
        </authorList>
    </citation>
    <scope>NUCLEOTIDE SEQUENCE</scope>
    <source>
        <strain evidence="9">CBS 781.70</strain>
    </source>
</reference>
<reference evidence="7 9" key="1">
    <citation type="submission" date="2020-01" db="EMBL/GenBank/DDBJ databases">
        <authorList>
            <consortium name="DOE Joint Genome Institute"/>
            <person name="Haridas S."/>
            <person name="Albert R."/>
            <person name="Binder M."/>
            <person name="Bloem J."/>
            <person name="Labutti K."/>
            <person name="Salamov A."/>
            <person name="Andreopoulos B."/>
            <person name="Baker S.E."/>
            <person name="Barry K."/>
            <person name="Bills G."/>
            <person name="Bluhm B.H."/>
            <person name="Cannon C."/>
            <person name="Castanera R."/>
            <person name="Culley D.E."/>
            <person name="Daum C."/>
            <person name="Ezra D."/>
            <person name="Gonzalez J.B."/>
            <person name="Henrissat B."/>
            <person name="Kuo A."/>
            <person name="Liang C."/>
            <person name="Lipzen A."/>
            <person name="Lutzoni F."/>
            <person name="Magnuson J."/>
            <person name="Mondo S."/>
            <person name="Nolan M."/>
            <person name="Ohm R."/>
            <person name="Pangilinan J."/>
            <person name="Park H.-J."/>
            <person name="Ramirez L."/>
            <person name="Alfaro M."/>
            <person name="Sun H."/>
            <person name="Tritt A."/>
            <person name="Yoshinaga Y."/>
            <person name="Zwiers L.-H."/>
            <person name="Turgeon B.G."/>
            <person name="Goodwin S.B."/>
            <person name="Spatafora J.W."/>
            <person name="Crous P.W."/>
            <person name="Grigoriev I.V."/>
        </authorList>
    </citation>
    <scope>NUCLEOTIDE SEQUENCE</scope>
    <source>
        <strain evidence="7 9">CBS 781.70</strain>
    </source>
</reference>
<dbReference type="EMBL" id="ML975152">
    <property type="protein sequence ID" value="KAF1814918.1"/>
    <property type="molecule type" value="Genomic_DNA"/>
</dbReference>
<reference evidence="9" key="3">
    <citation type="submission" date="2025-04" db="UniProtKB">
        <authorList>
            <consortium name="RefSeq"/>
        </authorList>
    </citation>
    <scope>IDENTIFICATION</scope>
    <source>
        <strain evidence="9">CBS 781.70</strain>
    </source>
</reference>
<dbReference type="RefSeq" id="XP_033536549.1">
    <property type="nucleotide sequence ID" value="XM_033682456.1"/>
</dbReference>
<evidence type="ECO:0000313" key="9">
    <source>
        <dbReference type="RefSeq" id="XP_033536549.1"/>
    </source>
</evidence>
<keyword evidence="8" id="KW-1185">Reference proteome</keyword>